<dbReference type="Proteomes" id="UP001155241">
    <property type="component" value="Unassembled WGS sequence"/>
</dbReference>
<keyword evidence="2" id="KW-1185">Reference proteome</keyword>
<organism evidence="1 2">
    <name type="scientific">Aeoliella straminimaris</name>
    <dbReference type="NCBI Taxonomy" id="2954799"/>
    <lineage>
        <taxon>Bacteria</taxon>
        <taxon>Pseudomonadati</taxon>
        <taxon>Planctomycetota</taxon>
        <taxon>Planctomycetia</taxon>
        <taxon>Pirellulales</taxon>
        <taxon>Lacipirellulaceae</taxon>
        <taxon>Aeoliella</taxon>
    </lineage>
</organism>
<gene>
    <name evidence="1" type="ORF">NG895_18205</name>
</gene>
<dbReference type="AlphaFoldDB" id="A0A9X2JHI1"/>
<dbReference type="EMBL" id="JAMXLR010000061">
    <property type="protein sequence ID" value="MCO6045836.1"/>
    <property type="molecule type" value="Genomic_DNA"/>
</dbReference>
<evidence type="ECO:0000313" key="2">
    <source>
        <dbReference type="Proteomes" id="UP001155241"/>
    </source>
</evidence>
<proteinExistence type="predicted"/>
<protein>
    <submittedName>
        <fullName evidence="1">Uncharacterized protein</fullName>
    </submittedName>
</protein>
<accession>A0A9X2JHI1</accession>
<evidence type="ECO:0000313" key="1">
    <source>
        <dbReference type="EMBL" id="MCO6045836.1"/>
    </source>
</evidence>
<sequence>MEQSNLGQQAAQLAMEQSHPVQQGLHRGEKALLEVAAGVMVDSLRDGEGQIGHELLDGLPYVDRLRCLHDAMMTWLIPETGELVDVDFVSAELVADALFQWIQDEVMEEIAAEETCDDCRERESGMTSMRSIVRAAFEDAGGQLWTRDEQQRAYKRAIQALAKRTSQVLIAATANRGLPACEDSNSNRAMPGDCSLEAMLLRKLLLLTSIER</sequence>
<name>A0A9X2JHI1_9BACT</name>
<comment type="caution">
    <text evidence="1">The sequence shown here is derived from an EMBL/GenBank/DDBJ whole genome shotgun (WGS) entry which is preliminary data.</text>
</comment>
<reference evidence="1" key="1">
    <citation type="submission" date="2022-06" db="EMBL/GenBank/DDBJ databases">
        <title>Aeoliella straminimaris, a novel planctomycete from sediments.</title>
        <authorList>
            <person name="Vitorino I.R."/>
            <person name="Lage O.M."/>
        </authorList>
    </citation>
    <scope>NUCLEOTIDE SEQUENCE</scope>
    <source>
        <strain evidence="1">ICT_H6.2</strain>
    </source>
</reference>
<dbReference type="RefSeq" id="WP_252853945.1">
    <property type="nucleotide sequence ID" value="NZ_JAMXLR010000061.1"/>
</dbReference>